<sequence length="231" mass="26721">MPLGLKAGATYQRLMTRIFKPLIAIKRYLTKPPILSSPKAGEELHMYLTISQYVVSVVLFQHVQNGEQKLGYYVCKGLVNAKTRYSQVKQTTLALRVATKKLCPCFQAHQVTILTNQSLRVTLHKLDLSRWIMKWAIKLNEYDIQYKPRLSLKGQVEQVVHLNFSTFNNETEYKVMIVGLDLDLIFATTKVEIKSDSQLVVTWIQREYEARDEHMACYLAIVEARLRVLDK</sequence>
<dbReference type="EMBL" id="AM435336">
    <property type="protein sequence ID" value="CAN67139.1"/>
    <property type="molecule type" value="Genomic_DNA"/>
</dbReference>
<dbReference type="PANTHER" id="PTHR48475:SF1">
    <property type="entry name" value="RNASE H TYPE-1 DOMAIN-CONTAINING PROTEIN"/>
    <property type="match status" value="1"/>
</dbReference>
<proteinExistence type="predicted"/>
<dbReference type="InterPro" id="IPR012337">
    <property type="entry name" value="RNaseH-like_sf"/>
</dbReference>
<dbReference type="Gene3D" id="3.30.420.10">
    <property type="entry name" value="Ribonuclease H-like superfamily/Ribonuclease H"/>
    <property type="match status" value="1"/>
</dbReference>
<gene>
    <name evidence="2" type="ORF">VITISV_025607</name>
</gene>
<dbReference type="AlphaFoldDB" id="A5ATU7"/>
<dbReference type="InterPro" id="IPR041577">
    <property type="entry name" value="RT_RNaseH_2"/>
</dbReference>
<evidence type="ECO:0000313" key="2">
    <source>
        <dbReference type="EMBL" id="CAN67139.1"/>
    </source>
</evidence>
<organism evidence="2">
    <name type="scientific">Vitis vinifera</name>
    <name type="common">Grape</name>
    <dbReference type="NCBI Taxonomy" id="29760"/>
    <lineage>
        <taxon>Eukaryota</taxon>
        <taxon>Viridiplantae</taxon>
        <taxon>Streptophyta</taxon>
        <taxon>Embryophyta</taxon>
        <taxon>Tracheophyta</taxon>
        <taxon>Spermatophyta</taxon>
        <taxon>Magnoliopsida</taxon>
        <taxon>eudicotyledons</taxon>
        <taxon>Gunneridae</taxon>
        <taxon>Pentapetalae</taxon>
        <taxon>rosids</taxon>
        <taxon>Vitales</taxon>
        <taxon>Vitaceae</taxon>
        <taxon>Viteae</taxon>
        <taxon>Vitis</taxon>
    </lineage>
</organism>
<protein>
    <recommendedName>
        <fullName evidence="1">Reverse transcriptase/retrotransposon-derived protein RNase H-like domain-containing protein</fullName>
    </recommendedName>
</protein>
<dbReference type="Pfam" id="PF17919">
    <property type="entry name" value="RT_RNaseH_2"/>
    <property type="match status" value="1"/>
</dbReference>
<feature type="domain" description="Reverse transcriptase/retrotransposon-derived protein RNase H-like" evidence="1">
    <location>
        <begin position="24"/>
        <end position="113"/>
    </location>
</feature>
<dbReference type="PANTHER" id="PTHR48475">
    <property type="entry name" value="RIBONUCLEASE H"/>
    <property type="match status" value="1"/>
</dbReference>
<accession>A5ATU7</accession>
<reference evidence="2" key="1">
    <citation type="journal article" date="2007" name="PLoS ONE">
        <title>The first genome sequence of an elite grapevine cultivar (Pinot noir Vitis vinifera L.): coping with a highly heterozygous genome.</title>
        <authorList>
            <person name="Velasco R."/>
            <person name="Zharkikh A."/>
            <person name="Troggio M."/>
            <person name="Cartwright D.A."/>
            <person name="Cestaro A."/>
            <person name="Pruss D."/>
            <person name="Pindo M."/>
            <person name="FitzGerald L.M."/>
            <person name="Vezzulli S."/>
            <person name="Reid J."/>
            <person name="Malacarne G."/>
            <person name="Iliev D."/>
            <person name="Coppola G."/>
            <person name="Wardell B."/>
            <person name="Micheletti D."/>
            <person name="Macalma T."/>
            <person name="Facci M."/>
            <person name="Mitchell J.T."/>
            <person name="Perazzolli M."/>
            <person name="Eldredge G."/>
            <person name="Gatto P."/>
            <person name="Oyzerski R."/>
            <person name="Moretto M."/>
            <person name="Gutin N."/>
            <person name="Stefanini M."/>
            <person name="Chen Y."/>
            <person name="Segala C."/>
            <person name="Davenport C."/>
            <person name="Dematte L."/>
            <person name="Mraz A."/>
            <person name="Battilana J."/>
            <person name="Stormo K."/>
            <person name="Costa F."/>
            <person name="Tao Q."/>
            <person name="Si-Ammour A."/>
            <person name="Harkins T."/>
            <person name="Lackey A."/>
            <person name="Perbost C."/>
            <person name="Taillon B."/>
            <person name="Stella A."/>
            <person name="Solovyev V."/>
            <person name="Fawcett J.A."/>
            <person name="Sterck L."/>
            <person name="Vandepoele K."/>
            <person name="Grando S.M."/>
            <person name="Toppo S."/>
            <person name="Moser C."/>
            <person name="Lanchbury J."/>
            <person name="Bogden R."/>
            <person name="Skolnick M."/>
            <person name="Sgaramella V."/>
            <person name="Bhatnagar S.K."/>
            <person name="Fontana P."/>
            <person name="Gutin A."/>
            <person name="Van de Peer Y."/>
            <person name="Salamini F."/>
            <person name="Viola R."/>
        </authorList>
    </citation>
    <scope>NUCLEOTIDE SEQUENCE</scope>
</reference>
<dbReference type="SUPFAM" id="SSF53098">
    <property type="entry name" value="Ribonuclease H-like"/>
    <property type="match status" value="1"/>
</dbReference>
<evidence type="ECO:0000259" key="1">
    <source>
        <dbReference type="Pfam" id="PF17919"/>
    </source>
</evidence>
<dbReference type="SUPFAM" id="SSF56672">
    <property type="entry name" value="DNA/RNA polymerases"/>
    <property type="match status" value="1"/>
</dbReference>
<dbReference type="InterPro" id="IPR036397">
    <property type="entry name" value="RNaseH_sf"/>
</dbReference>
<dbReference type="GO" id="GO:0003676">
    <property type="term" value="F:nucleic acid binding"/>
    <property type="evidence" value="ECO:0007669"/>
    <property type="project" value="InterPro"/>
</dbReference>
<dbReference type="InterPro" id="IPR043502">
    <property type="entry name" value="DNA/RNA_pol_sf"/>
</dbReference>
<name>A5ATU7_VITVI</name>